<evidence type="ECO:0000313" key="2">
    <source>
        <dbReference type="Proteomes" id="UP000510888"/>
    </source>
</evidence>
<accession>A0A7I8BUF7</accession>
<name>A0A7I8BUF7_9BURK</name>
<proteinExistence type="predicted"/>
<dbReference type="EMBL" id="AP023175">
    <property type="protein sequence ID" value="BCF92262.1"/>
    <property type="molecule type" value="Genomic_DNA"/>
</dbReference>
<sequence length="97" mass="11208">MSKWECVRNGTRSYDDRAHSAKEGIRTVDRERTMPQRSGIVYEWAIRVDRRSLACPKSTLPLYRNVKVRVIRSRMPRAAPNASVSGWATQVDWSISE</sequence>
<dbReference type="KEGG" id="plad:PPGU16_53290"/>
<organism evidence="1 2">
    <name type="scientific">Paraburkholderia largidicola</name>
    <dbReference type="NCBI Taxonomy" id="3014751"/>
    <lineage>
        <taxon>Bacteria</taxon>
        <taxon>Pseudomonadati</taxon>
        <taxon>Pseudomonadota</taxon>
        <taxon>Betaproteobacteria</taxon>
        <taxon>Burkholderiales</taxon>
        <taxon>Burkholderiaceae</taxon>
        <taxon>Paraburkholderia</taxon>
    </lineage>
</organism>
<dbReference type="AlphaFoldDB" id="A0A7I8BUF7"/>
<protein>
    <submittedName>
        <fullName evidence="1">Uncharacterized protein</fullName>
    </submittedName>
</protein>
<keyword evidence="2" id="KW-1185">Reference proteome</keyword>
<reference evidence="1 2" key="1">
    <citation type="journal article" date="2020" name="Genes (Basel)">
        <title>Genomic Comparison of Insect Gut Symbionts from Divergent Burkholderia Subclades.</title>
        <authorList>
            <person name="Takeshita K."/>
            <person name="Kikuchi Y."/>
        </authorList>
    </citation>
    <scope>NUCLEOTIDE SEQUENCE [LARGE SCALE GENOMIC DNA]</scope>
    <source>
        <strain evidence="1 2">PGU16</strain>
    </source>
</reference>
<evidence type="ECO:0000313" key="1">
    <source>
        <dbReference type="EMBL" id="BCF92262.1"/>
    </source>
</evidence>
<gene>
    <name evidence="1" type="ORF">PPGU16_53290</name>
</gene>
<dbReference type="Proteomes" id="UP000510888">
    <property type="component" value="Chromosome 2"/>
</dbReference>